<feature type="transmembrane region" description="Helical" evidence="7">
    <location>
        <begin position="97"/>
        <end position="119"/>
    </location>
</feature>
<dbReference type="Proteomes" id="UP000076079">
    <property type="component" value="Chromosome"/>
</dbReference>
<dbReference type="GO" id="GO:0055085">
    <property type="term" value="P:transmembrane transport"/>
    <property type="evidence" value="ECO:0007669"/>
    <property type="project" value="TreeGrafter"/>
</dbReference>
<dbReference type="GO" id="GO:0016020">
    <property type="term" value="C:membrane"/>
    <property type="evidence" value="ECO:0007669"/>
    <property type="project" value="UniProtKB-SubCell"/>
</dbReference>
<evidence type="ECO:0000313" key="8">
    <source>
        <dbReference type="EMBL" id="AMY12370.1"/>
    </source>
</evidence>
<dbReference type="KEGG" id="abac:LuPra_05643"/>
<evidence type="ECO:0000256" key="1">
    <source>
        <dbReference type="ARBA" id="ARBA00004141"/>
    </source>
</evidence>
<keyword evidence="5 7" id="KW-0472">Membrane</keyword>
<dbReference type="AlphaFoldDB" id="A0A143PWE0"/>
<dbReference type="RefSeq" id="WP_110173832.1">
    <property type="nucleotide sequence ID" value="NZ_CP015136.1"/>
</dbReference>
<comment type="similarity">
    <text evidence="2">Belongs to the autoinducer-2 exporter (AI-2E) (TC 2.A.86) family.</text>
</comment>
<dbReference type="Pfam" id="PF01594">
    <property type="entry name" value="AI-2E_transport"/>
    <property type="match status" value="1"/>
</dbReference>
<evidence type="ECO:0000256" key="6">
    <source>
        <dbReference type="SAM" id="MobiDB-lite"/>
    </source>
</evidence>
<dbReference type="OrthoDB" id="9793390at2"/>
<dbReference type="EMBL" id="CP015136">
    <property type="protein sequence ID" value="AMY12370.1"/>
    <property type="molecule type" value="Genomic_DNA"/>
</dbReference>
<reference evidence="8 9" key="1">
    <citation type="journal article" date="2016" name="Genome Announc.">
        <title>First Complete Genome Sequence of a Subdivision 6 Acidobacterium Strain.</title>
        <authorList>
            <person name="Huang S."/>
            <person name="Vieira S."/>
            <person name="Bunk B."/>
            <person name="Riedel T."/>
            <person name="Sproer C."/>
            <person name="Overmann J."/>
        </authorList>
    </citation>
    <scope>NUCLEOTIDE SEQUENCE [LARGE SCALE GENOMIC DNA]</scope>
    <source>
        <strain evidence="9">DSM 100886 HEG_-6_39</strain>
    </source>
</reference>
<feature type="transmembrane region" description="Helical" evidence="7">
    <location>
        <begin position="315"/>
        <end position="333"/>
    </location>
</feature>
<dbReference type="PANTHER" id="PTHR21716">
    <property type="entry name" value="TRANSMEMBRANE PROTEIN"/>
    <property type="match status" value="1"/>
</dbReference>
<evidence type="ECO:0000313" key="9">
    <source>
        <dbReference type="Proteomes" id="UP000076079"/>
    </source>
</evidence>
<dbReference type="PANTHER" id="PTHR21716:SF16">
    <property type="entry name" value="BLL1467 PROTEIN"/>
    <property type="match status" value="1"/>
</dbReference>
<feature type="region of interest" description="Disordered" evidence="6">
    <location>
        <begin position="1"/>
        <end position="22"/>
    </location>
</feature>
<evidence type="ECO:0000256" key="3">
    <source>
        <dbReference type="ARBA" id="ARBA00022692"/>
    </source>
</evidence>
<keyword evidence="9" id="KW-1185">Reference proteome</keyword>
<evidence type="ECO:0000256" key="2">
    <source>
        <dbReference type="ARBA" id="ARBA00009773"/>
    </source>
</evidence>
<keyword evidence="3 7" id="KW-0812">Transmembrane</keyword>
<name>A0A143PWE0_LUTPR</name>
<protein>
    <submittedName>
        <fullName evidence="8">Transport of quorum-sensing signal protein</fullName>
    </submittedName>
</protein>
<keyword evidence="4 7" id="KW-1133">Transmembrane helix</keyword>
<feature type="transmembrane region" description="Helical" evidence="7">
    <location>
        <begin position="248"/>
        <end position="271"/>
    </location>
</feature>
<proteinExistence type="inferred from homology"/>
<feature type="transmembrane region" description="Helical" evidence="7">
    <location>
        <begin position="188"/>
        <end position="211"/>
    </location>
</feature>
<feature type="transmembrane region" description="Helical" evidence="7">
    <location>
        <begin position="68"/>
        <end position="85"/>
    </location>
</feature>
<evidence type="ECO:0000256" key="5">
    <source>
        <dbReference type="ARBA" id="ARBA00023136"/>
    </source>
</evidence>
<gene>
    <name evidence="8" type="primary">tqsA_3</name>
    <name evidence="8" type="ORF">LuPra_05643</name>
</gene>
<feature type="transmembrane region" description="Helical" evidence="7">
    <location>
        <begin position="353"/>
        <end position="375"/>
    </location>
</feature>
<feature type="transmembrane region" description="Helical" evidence="7">
    <location>
        <begin position="277"/>
        <end position="303"/>
    </location>
</feature>
<organism evidence="8 9">
    <name type="scientific">Luteitalea pratensis</name>
    <dbReference type="NCBI Taxonomy" id="1855912"/>
    <lineage>
        <taxon>Bacteria</taxon>
        <taxon>Pseudomonadati</taxon>
        <taxon>Acidobacteriota</taxon>
        <taxon>Vicinamibacteria</taxon>
        <taxon>Vicinamibacterales</taxon>
        <taxon>Vicinamibacteraceae</taxon>
        <taxon>Luteitalea</taxon>
    </lineage>
</organism>
<sequence length="394" mass="41650">MESADLHSIPDSPGMPDVADVRPGGSADLARDEVLPTLSIPTSVRSVALTVLTVIAVTWALYAAQTLFIPLLVGIVISLVLSPVVEVLHRAHVPRPAGATVVIALLIAAIGGIGSQLSAPAADLADDLPRVARQVRQALMRTTVVRESPITNLQEAAEELTTAASAAPRDRSGAQPVRMVEPPTPLRYYVITGTGMAAQVLLVLFLVFFLLSAGDLYKRKFVKLAGPSLSRKKITVQIIDEVREQIGVYLRTLVLVSAIVGIVTWLAYLAVGMPNATVWGLLAAVANVVPYIGPTLVSGAASVMAFSQFGTVGQALLVGGIQIVITSLEGFVLTPHLMSRSARMNPVAMFVGLLFWGWLWGAWGVVLGVPLLMAIKVIADRVEDLQGVGELLGD</sequence>
<accession>A0A143PWE0</accession>
<dbReference type="InterPro" id="IPR002549">
    <property type="entry name" value="AI-2E-like"/>
</dbReference>
<evidence type="ECO:0000256" key="4">
    <source>
        <dbReference type="ARBA" id="ARBA00022989"/>
    </source>
</evidence>
<comment type="subcellular location">
    <subcellularLocation>
        <location evidence="1">Membrane</location>
        <topology evidence="1">Multi-pass membrane protein</topology>
    </subcellularLocation>
</comment>
<reference evidence="9" key="2">
    <citation type="submission" date="2016-04" db="EMBL/GenBank/DDBJ databases">
        <title>First Complete Genome Sequence of a Subdivision 6 Acidobacterium.</title>
        <authorList>
            <person name="Huang S."/>
            <person name="Vieira S."/>
            <person name="Bunk B."/>
            <person name="Riedel T."/>
            <person name="Sproeer C."/>
            <person name="Overmann J."/>
        </authorList>
    </citation>
    <scope>NUCLEOTIDE SEQUENCE [LARGE SCALE GENOMIC DNA]</scope>
    <source>
        <strain evidence="9">DSM 100886 HEG_-6_39</strain>
    </source>
</reference>
<evidence type="ECO:0000256" key="7">
    <source>
        <dbReference type="SAM" id="Phobius"/>
    </source>
</evidence>